<evidence type="ECO:0000313" key="8">
    <source>
        <dbReference type="EMBL" id="GGK18177.1"/>
    </source>
</evidence>
<dbReference type="EMBL" id="BMQC01000002">
    <property type="protein sequence ID" value="GGK18177.1"/>
    <property type="molecule type" value="Genomic_DNA"/>
</dbReference>
<keyword evidence="4" id="KW-1005">Bacterial flagellum biogenesis</keyword>
<dbReference type="Pfam" id="PF02108">
    <property type="entry name" value="FliH"/>
    <property type="match status" value="1"/>
</dbReference>
<evidence type="ECO:0000256" key="5">
    <source>
        <dbReference type="ARBA" id="ARBA00022927"/>
    </source>
</evidence>
<dbReference type="InterPro" id="IPR051472">
    <property type="entry name" value="T3SS_Stator/FliH"/>
</dbReference>
<dbReference type="AlphaFoldDB" id="A0A8J3BKV6"/>
<evidence type="ECO:0000256" key="4">
    <source>
        <dbReference type="ARBA" id="ARBA00022795"/>
    </source>
</evidence>
<organism evidence="8 9">
    <name type="scientific">Pilimelia terevasa</name>
    <dbReference type="NCBI Taxonomy" id="53372"/>
    <lineage>
        <taxon>Bacteria</taxon>
        <taxon>Bacillati</taxon>
        <taxon>Actinomycetota</taxon>
        <taxon>Actinomycetes</taxon>
        <taxon>Micromonosporales</taxon>
        <taxon>Micromonosporaceae</taxon>
        <taxon>Pilimelia</taxon>
    </lineage>
</organism>
<keyword evidence="3" id="KW-0813">Transport</keyword>
<evidence type="ECO:0000313" key="9">
    <source>
        <dbReference type="Proteomes" id="UP000662200"/>
    </source>
</evidence>
<dbReference type="PANTHER" id="PTHR34982:SF1">
    <property type="entry name" value="FLAGELLAR ASSEMBLY PROTEIN FLIH"/>
    <property type="match status" value="1"/>
</dbReference>
<keyword evidence="6" id="KW-1006">Bacterial flagellum protein export</keyword>
<dbReference type="PANTHER" id="PTHR34982">
    <property type="entry name" value="YOP PROTEINS TRANSLOCATION PROTEIN L"/>
    <property type="match status" value="1"/>
</dbReference>
<reference evidence="8" key="2">
    <citation type="submission" date="2020-09" db="EMBL/GenBank/DDBJ databases">
        <authorList>
            <person name="Sun Q."/>
            <person name="Ohkuma M."/>
        </authorList>
    </citation>
    <scope>NUCLEOTIDE SEQUENCE</scope>
    <source>
        <strain evidence="8">JCM 3091</strain>
    </source>
</reference>
<dbReference type="InterPro" id="IPR018035">
    <property type="entry name" value="Flagellar_FliH/T3SS_HrpE"/>
</dbReference>
<reference evidence="8" key="1">
    <citation type="journal article" date="2014" name="Int. J. Syst. Evol. Microbiol.">
        <title>Complete genome sequence of Corynebacterium casei LMG S-19264T (=DSM 44701T), isolated from a smear-ripened cheese.</title>
        <authorList>
            <consortium name="US DOE Joint Genome Institute (JGI-PGF)"/>
            <person name="Walter F."/>
            <person name="Albersmeier A."/>
            <person name="Kalinowski J."/>
            <person name="Ruckert C."/>
        </authorList>
    </citation>
    <scope>NUCLEOTIDE SEQUENCE</scope>
    <source>
        <strain evidence="8">JCM 3091</strain>
    </source>
</reference>
<sequence>MSSWTEPNPVLRGADAAQVAAADFAADLRAAVPAPSHLVAQQQQAARTAGYAEGWAQGQRAARVAAQAVADQLAAADAAETTAREALLGQAIQAVAGAMAQVEAREAPVVAEIGASIFAAATALAEAVIGYEINTNPDTPMHAVRRALAMVPTAEDVTVRLHPSDHRALTGSETTVAESVDGRAVTLHPDPGLQPGDATADYGVTHIDATIANALDRAREVLAS</sequence>
<dbReference type="GO" id="GO:0044781">
    <property type="term" value="P:bacterial-type flagellum organization"/>
    <property type="evidence" value="ECO:0007669"/>
    <property type="project" value="UniProtKB-KW"/>
</dbReference>
<keyword evidence="9" id="KW-1185">Reference proteome</keyword>
<comment type="similarity">
    <text evidence="2">Belongs to the FliH family.</text>
</comment>
<dbReference type="GO" id="GO:0015031">
    <property type="term" value="P:protein transport"/>
    <property type="evidence" value="ECO:0007669"/>
    <property type="project" value="UniProtKB-KW"/>
</dbReference>
<evidence type="ECO:0000259" key="7">
    <source>
        <dbReference type="Pfam" id="PF02108"/>
    </source>
</evidence>
<gene>
    <name evidence="8" type="ORF">GCM10010124_08460</name>
</gene>
<keyword evidence="5" id="KW-0653">Protein transport</keyword>
<comment type="caution">
    <text evidence="8">The sequence shown here is derived from an EMBL/GenBank/DDBJ whole genome shotgun (WGS) entry which is preliminary data.</text>
</comment>
<evidence type="ECO:0000256" key="2">
    <source>
        <dbReference type="ARBA" id="ARBA00006602"/>
    </source>
</evidence>
<protein>
    <recommendedName>
        <fullName evidence="7">Flagellar assembly protein FliH/Type III secretion system HrpE domain-containing protein</fullName>
    </recommendedName>
</protein>
<dbReference type="GO" id="GO:0005829">
    <property type="term" value="C:cytosol"/>
    <property type="evidence" value="ECO:0007669"/>
    <property type="project" value="TreeGrafter"/>
</dbReference>
<dbReference type="RefSeq" id="WP_189112837.1">
    <property type="nucleotide sequence ID" value="NZ_BMQC01000002.1"/>
</dbReference>
<evidence type="ECO:0000256" key="3">
    <source>
        <dbReference type="ARBA" id="ARBA00022448"/>
    </source>
</evidence>
<name>A0A8J3BKV6_9ACTN</name>
<accession>A0A8J3BKV6</accession>
<evidence type="ECO:0000256" key="6">
    <source>
        <dbReference type="ARBA" id="ARBA00023225"/>
    </source>
</evidence>
<feature type="domain" description="Flagellar assembly protein FliH/Type III secretion system HrpE" evidence="7">
    <location>
        <begin position="91"/>
        <end position="216"/>
    </location>
</feature>
<proteinExistence type="inferred from homology"/>
<comment type="function">
    <text evidence="1">Needed for flagellar regrowth and assembly.</text>
</comment>
<evidence type="ECO:0000256" key="1">
    <source>
        <dbReference type="ARBA" id="ARBA00003041"/>
    </source>
</evidence>
<dbReference type="Proteomes" id="UP000662200">
    <property type="component" value="Unassembled WGS sequence"/>
</dbReference>